<dbReference type="GO" id="GO:0005524">
    <property type="term" value="F:ATP binding"/>
    <property type="evidence" value="ECO:0007669"/>
    <property type="project" value="UniProtKB-KW"/>
</dbReference>
<evidence type="ECO:0000313" key="2">
    <source>
        <dbReference type="Proteomes" id="UP001560267"/>
    </source>
</evidence>
<reference evidence="1 2" key="1">
    <citation type="submission" date="2024-07" db="EMBL/GenBank/DDBJ databases">
        <title>Draft Genome Sequence of Ferrimicrobium acidiphilum Strain YE2023, Isolated from a Pulp of Bioleach Reactor.</title>
        <authorList>
            <person name="Elkina Y.A."/>
            <person name="Bulaeva A.G."/>
            <person name="Beletsky A.V."/>
            <person name="Mardanov A.V."/>
        </authorList>
    </citation>
    <scope>NUCLEOTIDE SEQUENCE [LARGE SCALE GENOMIC DNA]</scope>
    <source>
        <strain evidence="1 2">YE2023</strain>
    </source>
</reference>
<dbReference type="Pfam" id="PF10923">
    <property type="entry name" value="BrxC_BrxD"/>
    <property type="match status" value="1"/>
</dbReference>
<keyword evidence="1" id="KW-0547">Nucleotide-binding</keyword>
<dbReference type="RefSeq" id="WP_369084606.1">
    <property type="nucleotide sequence ID" value="NZ_JBFSHR010000032.1"/>
</dbReference>
<name>A0ABV3Y498_9ACTN</name>
<accession>A0ABV3Y498</accession>
<evidence type="ECO:0000313" key="1">
    <source>
        <dbReference type="EMBL" id="MEX6430014.1"/>
    </source>
</evidence>
<keyword evidence="1" id="KW-0067">ATP-binding</keyword>
<keyword evidence="2" id="KW-1185">Reference proteome</keyword>
<organism evidence="1 2">
    <name type="scientific">Ferrimicrobium acidiphilum</name>
    <dbReference type="NCBI Taxonomy" id="121039"/>
    <lineage>
        <taxon>Bacteria</taxon>
        <taxon>Bacillati</taxon>
        <taxon>Actinomycetota</taxon>
        <taxon>Acidimicrobiia</taxon>
        <taxon>Acidimicrobiales</taxon>
        <taxon>Acidimicrobiaceae</taxon>
        <taxon>Ferrimicrobium</taxon>
    </lineage>
</organism>
<protein>
    <submittedName>
        <fullName evidence="1">BREX system ATP-binding domain-containing protein</fullName>
    </submittedName>
</protein>
<proteinExistence type="predicted"/>
<dbReference type="Proteomes" id="UP001560267">
    <property type="component" value="Unassembled WGS sequence"/>
</dbReference>
<dbReference type="InterPro" id="IPR021228">
    <property type="entry name" value="BrxD"/>
</dbReference>
<gene>
    <name evidence="1" type="ORF">AB6A68_09205</name>
</gene>
<comment type="caution">
    <text evidence="1">The sequence shown here is derived from an EMBL/GenBank/DDBJ whole genome shotgun (WGS) entry which is preliminary data.</text>
</comment>
<dbReference type="EMBL" id="JBFSHR010000032">
    <property type="protein sequence ID" value="MEX6430014.1"/>
    <property type="molecule type" value="Genomic_DNA"/>
</dbReference>
<sequence>MIDPDGYCDFFQTQYLNSYILEGGATVKFCVGEPGSLMRIEARLSNSAREANMVTVAVDAAHTKVHMIDQLFSAVARTLDWDQLARTAVNRVCHSLGYEVPAGNSRITLAELAELYGYDTRELLRDVNRGFQTDIFKDYAMVQDFRIAMIRLCQFEFKTGQVTDAEADAIKAWLHGELGQISLLRNTRIFRRITRTNARSMLFSLVRWLTKNGHTGLLLTLDLQQFFRPRYLETTDVSLRYTRASIIDTYESLRQLIDNTDEFQHMVTLVCLPPEFVSDRTRGLDLYQALKLRIYDEIRDETRDNPFGTLVRLAESHETVGLVSGFRGEPL</sequence>